<sequence length="100" mass="11711">MQSAGIAFKRNLNNLLTGNPNGRVPKALINKYHKMACESNPNIRKISRMEMRKIQLYFENFADQSKIILNEITHLQNMGHIDFIKDFYSLKDKIRRMNGI</sequence>
<accession>A0ABR2J420</accession>
<dbReference type="Proteomes" id="UP001470230">
    <property type="component" value="Unassembled WGS sequence"/>
</dbReference>
<dbReference type="EMBL" id="JAPFFF010000013">
    <property type="protein sequence ID" value="KAK8872122.1"/>
    <property type="molecule type" value="Genomic_DNA"/>
</dbReference>
<proteinExistence type="predicted"/>
<comment type="caution">
    <text evidence="1">The sequence shown here is derived from an EMBL/GenBank/DDBJ whole genome shotgun (WGS) entry which is preliminary data.</text>
</comment>
<evidence type="ECO:0000313" key="1">
    <source>
        <dbReference type="EMBL" id="KAK8872122.1"/>
    </source>
</evidence>
<protein>
    <submittedName>
        <fullName evidence="1">Uncharacterized protein</fullName>
    </submittedName>
</protein>
<keyword evidence="2" id="KW-1185">Reference proteome</keyword>
<evidence type="ECO:0000313" key="2">
    <source>
        <dbReference type="Proteomes" id="UP001470230"/>
    </source>
</evidence>
<gene>
    <name evidence="1" type="ORF">M9Y10_007881</name>
</gene>
<organism evidence="1 2">
    <name type="scientific">Tritrichomonas musculus</name>
    <dbReference type="NCBI Taxonomy" id="1915356"/>
    <lineage>
        <taxon>Eukaryota</taxon>
        <taxon>Metamonada</taxon>
        <taxon>Parabasalia</taxon>
        <taxon>Tritrichomonadida</taxon>
        <taxon>Tritrichomonadidae</taxon>
        <taxon>Tritrichomonas</taxon>
    </lineage>
</organism>
<reference evidence="1 2" key="1">
    <citation type="submission" date="2024-04" db="EMBL/GenBank/DDBJ databases">
        <title>Tritrichomonas musculus Genome.</title>
        <authorList>
            <person name="Alves-Ferreira E."/>
            <person name="Grigg M."/>
            <person name="Lorenzi H."/>
            <person name="Galac M."/>
        </authorList>
    </citation>
    <scope>NUCLEOTIDE SEQUENCE [LARGE SCALE GENOMIC DNA]</scope>
    <source>
        <strain evidence="1 2">EAF2021</strain>
    </source>
</reference>
<name>A0ABR2J420_9EUKA</name>